<dbReference type="PANTHER" id="PTHR28180">
    <property type="entry name" value="CONSERVED MITOCHONDRIAL PROTEIN-RELATED"/>
    <property type="match status" value="1"/>
</dbReference>
<gene>
    <name evidence="1" type="ORF">BB560_000522</name>
</gene>
<dbReference type="Gene3D" id="1.20.1290.10">
    <property type="entry name" value="AhpD-like"/>
    <property type="match status" value="1"/>
</dbReference>
<protein>
    <recommendedName>
        <fullName evidence="3">Carboxymuconolactone decarboxylase-like domain-containing protein</fullName>
    </recommendedName>
</protein>
<dbReference type="AlphaFoldDB" id="A0A2T9ZK42"/>
<dbReference type="InterPro" id="IPR052999">
    <property type="entry name" value="PTS1_Protein"/>
</dbReference>
<comment type="caution">
    <text evidence="1">The sequence shown here is derived from an EMBL/GenBank/DDBJ whole genome shotgun (WGS) entry which is preliminary data.</text>
</comment>
<dbReference type="PANTHER" id="PTHR28180:SF2">
    <property type="entry name" value="PEROXISOMAL PROTEIN 2"/>
    <property type="match status" value="1"/>
</dbReference>
<reference evidence="1 2" key="1">
    <citation type="journal article" date="2018" name="MBio">
        <title>Comparative Genomics Reveals the Core Gene Toolbox for the Fungus-Insect Symbiosis.</title>
        <authorList>
            <person name="Wang Y."/>
            <person name="Stata M."/>
            <person name="Wang W."/>
            <person name="Stajich J.E."/>
            <person name="White M.M."/>
            <person name="Moncalvo J.M."/>
        </authorList>
    </citation>
    <scope>NUCLEOTIDE SEQUENCE [LARGE SCALE GENOMIC DNA]</scope>
    <source>
        <strain evidence="1 2">SC-DP-2</strain>
    </source>
</reference>
<keyword evidence="2" id="KW-1185">Reference proteome</keyword>
<name>A0A2T9ZK42_9FUNG</name>
<sequence length="81" mass="8730">MNQTFPDLADFVITEFYGKLMGETKVLNLLETELCFIGALVPLQVPSQLKSHAIGASKCGASEKTVEGALKVAKLILAKHL</sequence>
<evidence type="ECO:0008006" key="3">
    <source>
        <dbReference type="Google" id="ProtNLM"/>
    </source>
</evidence>
<dbReference type="STRING" id="133381.A0A2T9ZK42"/>
<proteinExistence type="predicted"/>
<dbReference type="OrthoDB" id="5537330at2759"/>
<organism evidence="1 2">
    <name type="scientific">Smittium megazygosporum</name>
    <dbReference type="NCBI Taxonomy" id="133381"/>
    <lineage>
        <taxon>Eukaryota</taxon>
        <taxon>Fungi</taxon>
        <taxon>Fungi incertae sedis</taxon>
        <taxon>Zoopagomycota</taxon>
        <taxon>Kickxellomycotina</taxon>
        <taxon>Harpellomycetes</taxon>
        <taxon>Harpellales</taxon>
        <taxon>Legeriomycetaceae</taxon>
        <taxon>Smittium</taxon>
    </lineage>
</organism>
<accession>A0A2T9ZK42</accession>
<dbReference type="SUPFAM" id="SSF69118">
    <property type="entry name" value="AhpD-like"/>
    <property type="match status" value="1"/>
</dbReference>
<dbReference type="InterPro" id="IPR029032">
    <property type="entry name" value="AhpD-like"/>
</dbReference>
<dbReference type="EMBL" id="MBFS01000057">
    <property type="protein sequence ID" value="PVV04958.1"/>
    <property type="molecule type" value="Genomic_DNA"/>
</dbReference>
<evidence type="ECO:0000313" key="2">
    <source>
        <dbReference type="Proteomes" id="UP000245609"/>
    </source>
</evidence>
<evidence type="ECO:0000313" key="1">
    <source>
        <dbReference type="EMBL" id="PVV04958.1"/>
    </source>
</evidence>
<dbReference type="Proteomes" id="UP000245609">
    <property type="component" value="Unassembled WGS sequence"/>
</dbReference>